<dbReference type="OrthoDB" id="3646409at2759"/>
<dbReference type="InterPro" id="IPR051200">
    <property type="entry name" value="Host-pathogen_enzymatic-act"/>
</dbReference>
<organism evidence="1 2">
    <name type="scientific">Pseudocercospora eumusae</name>
    <dbReference type="NCBI Taxonomy" id="321146"/>
    <lineage>
        <taxon>Eukaryota</taxon>
        <taxon>Fungi</taxon>
        <taxon>Dikarya</taxon>
        <taxon>Ascomycota</taxon>
        <taxon>Pezizomycotina</taxon>
        <taxon>Dothideomycetes</taxon>
        <taxon>Dothideomycetidae</taxon>
        <taxon>Mycosphaerellales</taxon>
        <taxon>Mycosphaerellaceae</taxon>
        <taxon>Pseudocercospora</taxon>
    </lineage>
</organism>
<protein>
    <recommendedName>
        <fullName evidence="3">SMP-30/Gluconolactonase/LRE-like region domain-containing protein</fullName>
    </recommendedName>
</protein>
<sequence length="143" mass="15533">MSRNTTCQDWKADGTEAHLNVQSVNSHRLGLSRDGKYIVSLGMFFNTVKVTRTAENSIVITAYVDRGPHEAFFAPDKRTVWIGTRGVSSVKGIDGMNGTILGRIPTGKGPSKVLCSPDGQTAYVNHIMDPISVMINVPSPKDK</sequence>
<dbReference type="Gene3D" id="2.130.10.10">
    <property type="entry name" value="YVTN repeat-like/Quinoprotein amine dehydrogenase"/>
    <property type="match status" value="1"/>
</dbReference>
<dbReference type="Proteomes" id="UP000070133">
    <property type="component" value="Unassembled WGS sequence"/>
</dbReference>
<dbReference type="InterPro" id="IPR011048">
    <property type="entry name" value="Haem_d1_sf"/>
</dbReference>
<dbReference type="SUPFAM" id="SSF51004">
    <property type="entry name" value="C-terminal (heme d1) domain of cytochrome cd1-nitrite reductase"/>
    <property type="match status" value="1"/>
</dbReference>
<name>A0A139HLX3_9PEZI</name>
<accession>A0A139HLX3</accession>
<evidence type="ECO:0000313" key="2">
    <source>
        <dbReference type="Proteomes" id="UP000070133"/>
    </source>
</evidence>
<dbReference type="AlphaFoldDB" id="A0A139HLX3"/>
<evidence type="ECO:0008006" key="3">
    <source>
        <dbReference type="Google" id="ProtNLM"/>
    </source>
</evidence>
<dbReference type="InterPro" id="IPR015943">
    <property type="entry name" value="WD40/YVTN_repeat-like_dom_sf"/>
</dbReference>
<keyword evidence="2" id="KW-1185">Reference proteome</keyword>
<proteinExistence type="predicted"/>
<gene>
    <name evidence="1" type="ORF">AC578_1656</name>
</gene>
<evidence type="ECO:0000313" key="1">
    <source>
        <dbReference type="EMBL" id="KXT03440.1"/>
    </source>
</evidence>
<comment type="caution">
    <text evidence="1">The sequence shown here is derived from an EMBL/GenBank/DDBJ whole genome shotgun (WGS) entry which is preliminary data.</text>
</comment>
<dbReference type="EMBL" id="LFZN01000030">
    <property type="protein sequence ID" value="KXT03440.1"/>
    <property type="molecule type" value="Genomic_DNA"/>
</dbReference>
<dbReference type="PANTHER" id="PTHR47197">
    <property type="entry name" value="PROTEIN NIRF"/>
    <property type="match status" value="1"/>
</dbReference>
<reference evidence="1 2" key="1">
    <citation type="submission" date="2015-07" db="EMBL/GenBank/DDBJ databases">
        <title>Comparative genomics of the Sigatoka disease complex on banana suggests a link between parallel evolutionary changes in Pseudocercospora fijiensis and Pseudocercospora eumusae and increased virulence on the banana host.</title>
        <authorList>
            <person name="Chang T.-C."/>
            <person name="Salvucci A."/>
            <person name="Crous P.W."/>
            <person name="Stergiopoulos I."/>
        </authorList>
    </citation>
    <scope>NUCLEOTIDE SEQUENCE [LARGE SCALE GENOMIC DNA]</scope>
    <source>
        <strain evidence="1 2">CBS 114824</strain>
    </source>
</reference>
<dbReference type="PANTHER" id="PTHR47197:SF3">
    <property type="entry name" value="DIHYDRO-HEME D1 DEHYDROGENASE"/>
    <property type="match status" value="1"/>
</dbReference>